<dbReference type="Gene3D" id="3.40.50.300">
    <property type="entry name" value="P-loop containing nucleotide triphosphate hydrolases"/>
    <property type="match status" value="1"/>
</dbReference>
<dbReference type="InterPro" id="IPR027417">
    <property type="entry name" value="P-loop_NTPase"/>
</dbReference>
<evidence type="ECO:0000313" key="5">
    <source>
        <dbReference type="Proteomes" id="UP001164459"/>
    </source>
</evidence>
<dbReference type="RefSeq" id="WP_269033366.1">
    <property type="nucleotide sequence ID" value="NZ_CP114040.1"/>
</dbReference>
<evidence type="ECO:0000259" key="3">
    <source>
        <dbReference type="Pfam" id="PF13401"/>
    </source>
</evidence>
<sequence>MPRPATHGANAAADLPPSTQASDDLPVAVSREILEILKHKATPFSELVAGHAWEPSPVPPLAHRSVPKLPPSTLHSDTAKHHWSRALNLLSARNFRDVIREFLSFSVLVPSSVEPLWGAAYVAEQQGDLVQALALLQWRPHLLGAVPELMRAAVGLAWRLRLPDTMLRLLRAHARPPSGLQRDYLMLACRYGMYRQIASFIDEESVSDPEIEEPLSAYLVLQMLESGAEVNVAQLNSFRFGQILPILVRDGQDAPTRAYRDDAAIEGTVLDKIRYLQEGFDDHERATRERFSLGHYLGMIQEARRELDFERARFLASTALSRAESVQWRQTFQEQFRQIDAETPRTDSPRKRPPAPVRPVRSFQPVRPPAPLWQQASDAAVAGQLDRAIELYQRYLQEAVKNRVWPERADPALNALAVVYNQKRERQKAIEVMLAYRDKVQARFRFHNQLATLYFLTGEYLKAAEEFKLAVDVAPGAIERQKAHKNAINARQRAQNETVAHARSGSASEAATYESELEREYLAIGVEAGIKMPEVTLALDPFLQPDVERLTENGTKIVGIERAQVARNEFDYRTVKDLDRRSQKEQTTQGFRSQYLASALWLIYNRSWHQSDEAQDQLPDLRLLQTRLAASLGDDAAAQGRNEVAREYYAFVLERNPAEALALAKVRDYLRTMTGERFSAGTEKWRWEELRKLLDGEGPGGPDGARITCWTIVHIAGLSTAAYNAVLKALDNDAIRRALVGAMNRHIPGVHDTGSDFNTALATGVSLVSSHQERIVEQFKRFEASGFDLHNLTRAEGTDPLIGFDTDLPHTPLDFGEKGHVSILRASALPNVTNYLAPVSPSNKELLYDTADSSIDSARKELLAHPTRFGRRVLLPLLDRLRAALGAHFQEWKPTVAPAVDVTIEDTRERNEHFEIDLLITNAVQRRAAQDVQLELVISDWSLRCVFRESGGLDGGARKSQRWQLQKRKDQQTPASLTSVATVTFRLDGYEHRSEIELEIPLRPIPYQPWKSPYHPGPPVASDFMLKGREQEVTMLTEGVSDGERCTFFRIVGPRRIGKSSIMEAVRRRLLNRRDQRLFVTERFDIKMAGTHNVSLQRLLASWAVSIQASARSAGLDIPAFRRDPELLVTHQFLRWLEESVRPVGHLVFLVDEFQNVATMFDEHTLADFLAFWKTLIERRLLSGILCGVDSMDELIAGRGFGNQFASLQTVQVGYLDDIAARNLIEDPVRLPIDLSAEFEAYRGKSRYTPGAVNRLLDLTAGNPFFIQYICDSIVKLLNSVESRGMLVTEIAVKLAAQDFLRHDDFSTRFESLTDFNPGAPFSGGDAREIEGRLLATIALDTRDRSQCDLHGRIRSWPRRYQETAFLTLSRLERNKIVASDRGAHHYIRVGLYRLWFQQFRPFGDQPAPEA</sequence>
<evidence type="ECO:0000256" key="1">
    <source>
        <dbReference type="PROSITE-ProRule" id="PRU00339"/>
    </source>
</evidence>
<evidence type="ECO:0000256" key="2">
    <source>
        <dbReference type="SAM" id="MobiDB-lite"/>
    </source>
</evidence>
<reference evidence="4" key="1">
    <citation type="submission" date="2022-11" db="EMBL/GenBank/DDBJ databases">
        <title>Minimal conservation of predation-associated metabolite biosynthetic gene clusters underscores biosynthetic potential of Myxococcota including descriptions for ten novel species: Archangium lansinium sp. nov., Myxococcus landrumus sp. nov., Nannocystis bai.</title>
        <authorList>
            <person name="Ahearne A."/>
            <person name="Stevens C."/>
            <person name="Dowd S."/>
        </authorList>
    </citation>
    <scope>NUCLEOTIDE SEQUENCE</scope>
    <source>
        <strain evidence="4">Fl3</strain>
    </source>
</reference>
<keyword evidence="5" id="KW-1185">Reference proteome</keyword>
<protein>
    <recommendedName>
        <fullName evidence="3">ORC1/DEAH AAA+ ATPase domain-containing protein</fullName>
    </recommendedName>
</protein>
<feature type="region of interest" description="Disordered" evidence="2">
    <location>
        <begin position="1"/>
        <end position="23"/>
    </location>
</feature>
<feature type="compositionally biased region" description="Basic and acidic residues" evidence="2">
    <location>
        <begin position="337"/>
        <end position="350"/>
    </location>
</feature>
<dbReference type="Gene3D" id="1.25.40.10">
    <property type="entry name" value="Tetratricopeptide repeat domain"/>
    <property type="match status" value="1"/>
</dbReference>
<dbReference type="Pfam" id="PF13401">
    <property type="entry name" value="AAA_22"/>
    <property type="match status" value="1"/>
</dbReference>
<feature type="region of interest" description="Disordered" evidence="2">
    <location>
        <begin position="337"/>
        <end position="363"/>
    </location>
</feature>
<dbReference type="SUPFAM" id="SSF48452">
    <property type="entry name" value="TPR-like"/>
    <property type="match status" value="1"/>
</dbReference>
<keyword evidence="1" id="KW-0802">TPR repeat</keyword>
<dbReference type="SUPFAM" id="SSF52540">
    <property type="entry name" value="P-loop containing nucleoside triphosphate hydrolases"/>
    <property type="match status" value="1"/>
</dbReference>
<accession>A0ABY7GVN2</accession>
<dbReference type="InterPro" id="IPR019734">
    <property type="entry name" value="TPR_rpt"/>
</dbReference>
<gene>
    <name evidence="4" type="ORF">O0S08_32920</name>
</gene>
<dbReference type="InterPro" id="IPR049945">
    <property type="entry name" value="AAA_22"/>
</dbReference>
<feature type="domain" description="ORC1/DEAH AAA+ ATPase" evidence="3">
    <location>
        <begin position="1046"/>
        <end position="1195"/>
    </location>
</feature>
<proteinExistence type="predicted"/>
<dbReference type="EMBL" id="CP114040">
    <property type="protein sequence ID" value="WAS91017.1"/>
    <property type="molecule type" value="Genomic_DNA"/>
</dbReference>
<dbReference type="InterPro" id="IPR011990">
    <property type="entry name" value="TPR-like_helical_dom_sf"/>
</dbReference>
<organism evidence="4 5">
    <name type="scientific">Nannocystis punicea</name>
    <dbReference type="NCBI Taxonomy" id="2995304"/>
    <lineage>
        <taxon>Bacteria</taxon>
        <taxon>Pseudomonadati</taxon>
        <taxon>Myxococcota</taxon>
        <taxon>Polyangia</taxon>
        <taxon>Nannocystales</taxon>
        <taxon>Nannocystaceae</taxon>
        <taxon>Nannocystis</taxon>
    </lineage>
</organism>
<name>A0ABY7GVN2_9BACT</name>
<feature type="repeat" description="TPR" evidence="1">
    <location>
        <begin position="444"/>
        <end position="477"/>
    </location>
</feature>
<evidence type="ECO:0000313" key="4">
    <source>
        <dbReference type="EMBL" id="WAS91017.1"/>
    </source>
</evidence>
<dbReference type="PROSITE" id="PS50005">
    <property type="entry name" value="TPR"/>
    <property type="match status" value="1"/>
</dbReference>
<dbReference type="Proteomes" id="UP001164459">
    <property type="component" value="Chromosome"/>
</dbReference>